<dbReference type="GO" id="GO:0008360">
    <property type="term" value="P:regulation of cell shape"/>
    <property type="evidence" value="ECO:0007669"/>
    <property type="project" value="UniProtKB-UniRule"/>
</dbReference>
<dbReference type="UniPathway" id="UPA00219"/>
<keyword evidence="10 11" id="KW-0813">Transport</keyword>
<evidence type="ECO:0000313" key="13">
    <source>
        <dbReference type="Proteomes" id="UP000267841"/>
    </source>
</evidence>
<comment type="function">
    <text evidence="8 10 11">Involved in peptidoglycan biosynthesis. Transports lipid-linked peptidoglycan precursors from the inner to the outer leaflet of the cytoplasmic membrane.</text>
</comment>
<evidence type="ECO:0000256" key="4">
    <source>
        <dbReference type="ARBA" id="ARBA00022960"/>
    </source>
</evidence>
<feature type="transmembrane region" description="Helical" evidence="10">
    <location>
        <begin position="85"/>
        <end position="107"/>
    </location>
</feature>
<comment type="pathway">
    <text evidence="10">Cell wall biogenesis; peptidoglycan biosynthesis.</text>
</comment>
<evidence type="ECO:0000256" key="2">
    <source>
        <dbReference type="ARBA" id="ARBA00022475"/>
    </source>
</evidence>
<feature type="transmembrane region" description="Helical" evidence="10">
    <location>
        <begin position="297"/>
        <end position="321"/>
    </location>
</feature>
<dbReference type="Proteomes" id="UP000267841">
    <property type="component" value="Unassembled WGS sequence"/>
</dbReference>
<evidence type="ECO:0000256" key="9">
    <source>
        <dbReference type="ARBA" id="ARBA00061532"/>
    </source>
</evidence>
<proteinExistence type="inferred from homology"/>
<evidence type="ECO:0000256" key="3">
    <source>
        <dbReference type="ARBA" id="ARBA00022692"/>
    </source>
</evidence>
<sequence>MRLVRFAFNFALGTLLSRVLGFLRDASIAYYFGATHIADAFFVAFRIPNSFRRLLGEGGFNAVFVPLYTKSIEEGRDRDFLSKVFTFYLLVNSLITLVGVLLTEYIVSLIAPGIRGSETFSLAVFMARFLFLYLLLVGLGALFMGILNVRGSFFIPAVSQGVFNFAFLVVLLLSADRYGHIALILGVLIGGVLQVLINVPVLVKKGVSFSLSFRFDEDVKLLLRRLIPALGGFGVNQLSLFIDTFLASFLRTGAIAYLYYANRLYQLPFGVVSVGIANSLLSILSRKDSNREDELITALRLILLLMIPASAGLFILSEDIIRVVYHRGSFNEKDVYTSARILSIYSLGLVFFSLQKSLSALFFSTGDTKTPVKASLLTVLSEGAFAATFAFLLGLGVFGLPMGTALSSLTGLSYLWVKTPQKPPLAPLFKTLLKSTLAACVMGATTLYIKGTGLTPLTLILSSIPLAIFIYFVMLLFLREELTLRLSKGFVKKLINP</sequence>
<gene>
    <name evidence="10" type="primary">murJ</name>
    <name evidence="12" type="ORF">BCF55_1095</name>
</gene>
<dbReference type="GO" id="GO:0005886">
    <property type="term" value="C:plasma membrane"/>
    <property type="evidence" value="ECO:0007669"/>
    <property type="project" value="UniProtKB-SubCell"/>
</dbReference>
<keyword evidence="2 10" id="KW-1003">Cell membrane</keyword>
<feature type="transmembrane region" description="Helical" evidence="10">
    <location>
        <begin position="153"/>
        <end position="174"/>
    </location>
</feature>
<keyword evidence="10 11" id="KW-0961">Cell wall biogenesis/degradation</keyword>
<keyword evidence="5 10" id="KW-0573">Peptidoglycan synthesis</keyword>
<reference evidence="12 13" key="1">
    <citation type="submission" date="2018-10" db="EMBL/GenBank/DDBJ databases">
        <title>Genomic Encyclopedia of Archaeal and Bacterial Type Strains, Phase II (KMG-II): from individual species to whole genera.</title>
        <authorList>
            <person name="Goeker M."/>
        </authorList>
    </citation>
    <scope>NUCLEOTIDE SEQUENCE [LARGE SCALE GENOMIC DNA]</scope>
    <source>
        <strain evidence="12 13">DSM 16510</strain>
    </source>
</reference>
<keyword evidence="6 10" id="KW-1133">Transmembrane helix</keyword>
<evidence type="ECO:0000313" key="12">
    <source>
        <dbReference type="EMBL" id="RLJ70812.1"/>
    </source>
</evidence>
<feature type="transmembrane region" description="Helical" evidence="10">
    <location>
        <begin position="455"/>
        <end position="478"/>
    </location>
</feature>
<dbReference type="GO" id="GO:0071555">
    <property type="term" value="P:cell wall organization"/>
    <property type="evidence" value="ECO:0007669"/>
    <property type="project" value="UniProtKB-UniRule"/>
</dbReference>
<dbReference type="InterPro" id="IPR004268">
    <property type="entry name" value="MurJ"/>
</dbReference>
<comment type="caution">
    <text evidence="10">Lacks conserved residue(s) required for the propagation of feature annotation.</text>
</comment>
<organism evidence="12 13">
    <name type="scientific">Hydrogenivirga caldilitoris</name>
    <dbReference type="NCBI Taxonomy" id="246264"/>
    <lineage>
        <taxon>Bacteria</taxon>
        <taxon>Pseudomonadati</taxon>
        <taxon>Aquificota</taxon>
        <taxon>Aquificia</taxon>
        <taxon>Aquificales</taxon>
        <taxon>Aquificaceae</taxon>
        <taxon>Hydrogenivirga</taxon>
    </lineage>
</organism>
<accession>A0A497XUI6</accession>
<keyword evidence="3 10" id="KW-0812">Transmembrane</keyword>
<dbReference type="GO" id="GO:0015648">
    <property type="term" value="F:lipid-linked peptidoglycan transporter activity"/>
    <property type="evidence" value="ECO:0007669"/>
    <property type="project" value="UniProtKB-UniRule"/>
</dbReference>
<dbReference type="NCBIfam" id="TIGR01695">
    <property type="entry name" value="murJ_mviN"/>
    <property type="match status" value="1"/>
</dbReference>
<dbReference type="AlphaFoldDB" id="A0A497XUI6"/>
<dbReference type="HAMAP" id="MF_02078">
    <property type="entry name" value="MurJ_MviN"/>
    <property type="match status" value="1"/>
</dbReference>
<evidence type="ECO:0000256" key="11">
    <source>
        <dbReference type="PIRNR" id="PIRNR002869"/>
    </source>
</evidence>
<dbReference type="EMBL" id="RCCJ01000001">
    <property type="protein sequence ID" value="RLJ70812.1"/>
    <property type="molecule type" value="Genomic_DNA"/>
</dbReference>
<feature type="transmembrane region" description="Helical" evidence="10">
    <location>
        <begin position="267"/>
        <end position="285"/>
    </location>
</feature>
<keyword evidence="7 10" id="KW-0472">Membrane</keyword>
<dbReference type="PIRSF" id="PIRSF002869">
    <property type="entry name" value="MviN"/>
    <property type="match status" value="1"/>
</dbReference>
<dbReference type="GO" id="GO:0034204">
    <property type="term" value="P:lipid translocation"/>
    <property type="evidence" value="ECO:0007669"/>
    <property type="project" value="TreeGrafter"/>
</dbReference>
<evidence type="ECO:0000256" key="1">
    <source>
        <dbReference type="ARBA" id="ARBA00004651"/>
    </source>
</evidence>
<dbReference type="RefSeq" id="WP_121011124.1">
    <property type="nucleotide sequence ID" value="NZ_RCCJ01000001.1"/>
</dbReference>
<feature type="transmembrane region" description="Helical" evidence="10">
    <location>
        <begin position="181"/>
        <end position="203"/>
    </location>
</feature>
<dbReference type="PANTHER" id="PTHR47019">
    <property type="entry name" value="LIPID II FLIPPASE MURJ"/>
    <property type="match status" value="1"/>
</dbReference>
<evidence type="ECO:0000256" key="6">
    <source>
        <dbReference type="ARBA" id="ARBA00022989"/>
    </source>
</evidence>
<evidence type="ECO:0000256" key="8">
    <source>
        <dbReference type="ARBA" id="ARBA00060041"/>
    </source>
</evidence>
<dbReference type="PRINTS" id="PR01806">
    <property type="entry name" value="VIRFACTRMVIN"/>
</dbReference>
<evidence type="ECO:0000256" key="10">
    <source>
        <dbReference type="HAMAP-Rule" id="MF_02078"/>
    </source>
</evidence>
<comment type="subcellular location">
    <subcellularLocation>
        <location evidence="1 10">Cell membrane</location>
        <topology evidence="1 10">Multi-pass membrane protein</topology>
    </subcellularLocation>
</comment>
<dbReference type="PANTHER" id="PTHR47019:SF1">
    <property type="entry name" value="LIPID II FLIPPASE MURJ"/>
    <property type="match status" value="1"/>
</dbReference>
<comment type="caution">
    <text evidence="12">The sequence shown here is derived from an EMBL/GenBank/DDBJ whole genome shotgun (WGS) entry which is preliminary data.</text>
</comment>
<dbReference type="GO" id="GO:0009252">
    <property type="term" value="P:peptidoglycan biosynthetic process"/>
    <property type="evidence" value="ECO:0007669"/>
    <property type="project" value="UniProtKB-UniRule"/>
</dbReference>
<dbReference type="Pfam" id="PF03023">
    <property type="entry name" value="MurJ"/>
    <property type="match status" value="1"/>
</dbReference>
<evidence type="ECO:0000256" key="7">
    <source>
        <dbReference type="ARBA" id="ARBA00023136"/>
    </source>
</evidence>
<keyword evidence="4 10" id="KW-0133">Cell shape</keyword>
<dbReference type="OrthoDB" id="9804143at2"/>
<feature type="transmembrane region" description="Helical" evidence="10">
    <location>
        <begin position="383"/>
        <end position="416"/>
    </location>
</feature>
<protein>
    <recommendedName>
        <fullName evidence="10">Probable lipid II flippase MurJ</fullName>
    </recommendedName>
</protein>
<feature type="transmembrane region" description="Helical" evidence="10">
    <location>
        <begin position="342"/>
        <end position="363"/>
    </location>
</feature>
<evidence type="ECO:0000256" key="5">
    <source>
        <dbReference type="ARBA" id="ARBA00022984"/>
    </source>
</evidence>
<feature type="transmembrane region" description="Helical" evidence="10">
    <location>
        <begin position="119"/>
        <end position="147"/>
    </location>
</feature>
<comment type="similarity">
    <text evidence="9 10 11">Belongs to the MurJ/MviN family.</text>
</comment>
<keyword evidence="13" id="KW-1185">Reference proteome</keyword>
<dbReference type="InterPro" id="IPR051050">
    <property type="entry name" value="Lipid_II_flippase_MurJ/MviN"/>
</dbReference>
<dbReference type="CDD" id="cd13123">
    <property type="entry name" value="MATE_MurJ_like"/>
    <property type="match status" value="1"/>
</dbReference>
<name>A0A497XUI6_9AQUI</name>